<dbReference type="EMBL" id="BTRK01000005">
    <property type="protein sequence ID" value="GMR56215.1"/>
    <property type="molecule type" value="Genomic_DNA"/>
</dbReference>
<dbReference type="InterPro" id="IPR029052">
    <property type="entry name" value="Metallo-depent_PP-like"/>
</dbReference>
<organism evidence="10 11">
    <name type="scientific">Pristionchus mayeri</name>
    <dbReference type="NCBI Taxonomy" id="1317129"/>
    <lineage>
        <taxon>Eukaryota</taxon>
        <taxon>Metazoa</taxon>
        <taxon>Ecdysozoa</taxon>
        <taxon>Nematoda</taxon>
        <taxon>Chromadorea</taxon>
        <taxon>Rhabditida</taxon>
        <taxon>Rhabditina</taxon>
        <taxon>Diplogasteromorpha</taxon>
        <taxon>Diplogasteroidea</taxon>
        <taxon>Neodiplogasteridae</taxon>
        <taxon>Pristionchus</taxon>
    </lineage>
</organism>
<dbReference type="Gene3D" id="3.60.21.10">
    <property type="match status" value="1"/>
</dbReference>
<dbReference type="InterPro" id="IPR006186">
    <property type="entry name" value="Ser/Thr-sp_prot-phosphatase"/>
</dbReference>
<dbReference type="PRINTS" id="PR00114">
    <property type="entry name" value="STPHPHTASE"/>
</dbReference>
<evidence type="ECO:0000313" key="11">
    <source>
        <dbReference type="Proteomes" id="UP001328107"/>
    </source>
</evidence>
<evidence type="ECO:0000256" key="2">
    <source>
        <dbReference type="ARBA" id="ARBA00013081"/>
    </source>
</evidence>
<name>A0AAN5D5T0_9BILA</name>
<keyword evidence="5" id="KW-0904">Protein phosphatase</keyword>
<keyword evidence="6" id="KW-0464">Manganese</keyword>
<comment type="caution">
    <text evidence="10">The sequence shown here is derived from an EMBL/GenBank/DDBJ whole genome shotgun (WGS) entry which is preliminary data.</text>
</comment>
<dbReference type="Pfam" id="PF00149">
    <property type="entry name" value="Metallophos"/>
    <property type="match status" value="1"/>
</dbReference>
<dbReference type="GO" id="GO:0005737">
    <property type="term" value="C:cytoplasm"/>
    <property type="evidence" value="ECO:0007669"/>
    <property type="project" value="TreeGrafter"/>
</dbReference>
<reference evidence="11" key="1">
    <citation type="submission" date="2022-10" db="EMBL/GenBank/DDBJ databases">
        <title>Genome assembly of Pristionchus species.</title>
        <authorList>
            <person name="Yoshida K."/>
            <person name="Sommer R.J."/>
        </authorList>
    </citation>
    <scope>NUCLEOTIDE SEQUENCE [LARGE SCALE GENOMIC DNA]</scope>
    <source>
        <strain evidence="11">RS5460</strain>
    </source>
</reference>
<dbReference type="GO" id="GO:0005634">
    <property type="term" value="C:nucleus"/>
    <property type="evidence" value="ECO:0007669"/>
    <property type="project" value="TreeGrafter"/>
</dbReference>
<gene>
    <name evidence="10" type="ORF">PMAYCL1PPCAC_26410</name>
</gene>
<dbReference type="SUPFAM" id="SSF56300">
    <property type="entry name" value="Metallo-dependent phosphatases"/>
    <property type="match status" value="1"/>
</dbReference>
<evidence type="ECO:0000259" key="9">
    <source>
        <dbReference type="Pfam" id="PF00149"/>
    </source>
</evidence>
<evidence type="ECO:0000256" key="8">
    <source>
        <dbReference type="ARBA" id="ARBA00048336"/>
    </source>
</evidence>
<evidence type="ECO:0000256" key="5">
    <source>
        <dbReference type="ARBA" id="ARBA00022912"/>
    </source>
</evidence>
<evidence type="ECO:0000256" key="1">
    <source>
        <dbReference type="ARBA" id="ARBA00001936"/>
    </source>
</evidence>
<keyword evidence="4" id="KW-0378">Hydrolase</keyword>
<feature type="domain" description="Calcineurin-like phosphoesterase" evidence="9">
    <location>
        <begin position="10"/>
        <end position="84"/>
    </location>
</feature>
<comment type="catalytic activity">
    <reaction evidence="7">
        <text>O-phospho-L-seryl-[protein] + H2O = L-seryl-[protein] + phosphate</text>
        <dbReference type="Rhea" id="RHEA:20629"/>
        <dbReference type="Rhea" id="RHEA-COMP:9863"/>
        <dbReference type="Rhea" id="RHEA-COMP:11604"/>
        <dbReference type="ChEBI" id="CHEBI:15377"/>
        <dbReference type="ChEBI" id="CHEBI:29999"/>
        <dbReference type="ChEBI" id="CHEBI:43474"/>
        <dbReference type="ChEBI" id="CHEBI:83421"/>
        <dbReference type="EC" id="3.1.3.16"/>
    </reaction>
</comment>
<feature type="non-terminal residue" evidence="10">
    <location>
        <position position="89"/>
    </location>
</feature>
<dbReference type="Proteomes" id="UP001328107">
    <property type="component" value="Unassembled WGS sequence"/>
</dbReference>
<accession>A0AAN5D5T0</accession>
<dbReference type="EC" id="3.1.3.16" evidence="2"/>
<evidence type="ECO:0000256" key="3">
    <source>
        <dbReference type="ARBA" id="ARBA00022723"/>
    </source>
</evidence>
<dbReference type="InterPro" id="IPR004843">
    <property type="entry name" value="Calcineurin-like_PHP"/>
</dbReference>
<keyword evidence="3" id="KW-0479">Metal-binding</keyword>
<evidence type="ECO:0000256" key="4">
    <source>
        <dbReference type="ARBA" id="ARBA00022801"/>
    </source>
</evidence>
<dbReference type="AlphaFoldDB" id="A0AAN5D5T0"/>
<keyword evidence="11" id="KW-1185">Reference proteome</keyword>
<evidence type="ECO:0000313" key="10">
    <source>
        <dbReference type="EMBL" id="GMR56215.1"/>
    </source>
</evidence>
<dbReference type="PANTHER" id="PTHR11668">
    <property type="entry name" value="SERINE/THREONINE PROTEIN PHOSPHATASE"/>
    <property type="match status" value="1"/>
</dbReference>
<evidence type="ECO:0000256" key="6">
    <source>
        <dbReference type="ARBA" id="ARBA00023211"/>
    </source>
</evidence>
<comment type="catalytic activity">
    <reaction evidence="8">
        <text>O-phospho-L-threonyl-[protein] + H2O = L-threonyl-[protein] + phosphate</text>
        <dbReference type="Rhea" id="RHEA:47004"/>
        <dbReference type="Rhea" id="RHEA-COMP:11060"/>
        <dbReference type="Rhea" id="RHEA-COMP:11605"/>
        <dbReference type="ChEBI" id="CHEBI:15377"/>
        <dbReference type="ChEBI" id="CHEBI:30013"/>
        <dbReference type="ChEBI" id="CHEBI:43474"/>
        <dbReference type="ChEBI" id="CHEBI:61977"/>
        <dbReference type="EC" id="3.1.3.16"/>
    </reaction>
</comment>
<dbReference type="GO" id="GO:0004722">
    <property type="term" value="F:protein serine/threonine phosphatase activity"/>
    <property type="evidence" value="ECO:0007669"/>
    <property type="project" value="UniProtKB-EC"/>
</dbReference>
<dbReference type="InterPro" id="IPR050341">
    <property type="entry name" value="PP1_catalytic_subunit"/>
</dbReference>
<sequence length="89" mass="10045">RLIKRKGRAVVYVGDLHGQLDCLQAVLRAHGKIGSEEWKEKLFVFLGDYVDRGANSDALITALFALKELYLDNIDLLRGNHEDYETNVG</sequence>
<dbReference type="GO" id="GO:0046872">
    <property type="term" value="F:metal ion binding"/>
    <property type="evidence" value="ECO:0007669"/>
    <property type="project" value="UniProtKB-KW"/>
</dbReference>
<dbReference type="PANTHER" id="PTHR11668:SF300">
    <property type="entry name" value="SERINE_THREONINE-PROTEIN PHOSPHATASE"/>
    <property type="match status" value="1"/>
</dbReference>
<proteinExistence type="predicted"/>
<protein>
    <recommendedName>
        <fullName evidence="2">protein-serine/threonine phosphatase</fullName>
        <ecNumber evidence="2">3.1.3.16</ecNumber>
    </recommendedName>
</protein>
<feature type="non-terminal residue" evidence="10">
    <location>
        <position position="1"/>
    </location>
</feature>
<comment type="cofactor">
    <cofactor evidence="1">
        <name>Mn(2+)</name>
        <dbReference type="ChEBI" id="CHEBI:29035"/>
    </cofactor>
</comment>
<evidence type="ECO:0000256" key="7">
    <source>
        <dbReference type="ARBA" id="ARBA00047761"/>
    </source>
</evidence>